<evidence type="ECO:0000313" key="16">
    <source>
        <dbReference type="EMBL" id="SFP89653.1"/>
    </source>
</evidence>
<dbReference type="InterPro" id="IPR002347">
    <property type="entry name" value="SDR_fam"/>
</dbReference>
<sequence length="247" mass="26451">MELEGRTALVTGASRGIGRAIAVYLAELGAQVAVNYSSSEQRAIEVVEAIKEKGGRAIAVKADVSNLQEVEAMFEKVLNEFGDLHILVNNAGITRDALLIRMKQEDWDAVLDTNLKGVYNCSKAAAKIMIKKRRGKIINISSVVGVAGNAGQSNYAAAKAGVIGFSKAIARELAPRNIQVNVVAPGFIETDMTAALPESIRQEMLKQIPLGRYGDPMDVAYVVGFLASDKSQYITGQVIHVDGGMIM</sequence>
<dbReference type="InterPro" id="IPR050259">
    <property type="entry name" value="SDR"/>
</dbReference>
<dbReference type="GO" id="GO:0006633">
    <property type="term" value="P:fatty acid biosynthetic process"/>
    <property type="evidence" value="ECO:0007669"/>
    <property type="project" value="UniProtKB-UniPathway"/>
</dbReference>
<feature type="binding site" evidence="13">
    <location>
        <position position="90"/>
    </location>
    <ligand>
        <name>NADP(+)</name>
        <dbReference type="ChEBI" id="CHEBI:58349"/>
    </ligand>
</feature>
<feature type="active site" description="Proton acceptor" evidence="12">
    <location>
        <position position="155"/>
    </location>
</feature>
<evidence type="ECO:0000256" key="12">
    <source>
        <dbReference type="PIRSR" id="PIRSR611284-1"/>
    </source>
</evidence>
<comment type="subunit">
    <text evidence="14">Homotetramer.</text>
</comment>
<dbReference type="CDD" id="cd05333">
    <property type="entry name" value="BKR_SDR_c"/>
    <property type="match status" value="1"/>
</dbReference>
<evidence type="ECO:0000256" key="9">
    <source>
        <dbReference type="ARBA" id="ARBA00023160"/>
    </source>
</evidence>
<evidence type="ECO:0000256" key="4">
    <source>
        <dbReference type="ARBA" id="ARBA00022516"/>
    </source>
</evidence>
<comment type="pathway">
    <text evidence="2 14">Lipid metabolism; fatty acid biosynthesis.</text>
</comment>
<dbReference type="NCBIfam" id="NF004197">
    <property type="entry name" value="PRK05653.1-1"/>
    <property type="match status" value="1"/>
</dbReference>
<dbReference type="GO" id="GO:0051287">
    <property type="term" value="F:NAD binding"/>
    <property type="evidence" value="ECO:0007669"/>
    <property type="project" value="UniProtKB-UniRule"/>
</dbReference>
<comment type="catalytic activity">
    <reaction evidence="11 14">
        <text>a (3R)-hydroxyacyl-[ACP] + NADP(+) = a 3-oxoacyl-[ACP] + NADPH + H(+)</text>
        <dbReference type="Rhea" id="RHEA:17397"/>
        <dbReference type="Rhea" id="RHEA-COMP:9916"/>
        <dbReference type="Rhea" id="RHEA-COMP:9945"/>
        <dbReference type="ChEBI" id="CHEBI:15378"/>
        <dbReference type="ChEBI" id="CHEBI:57783"/>
        <dbReference type="ChEBI" id="CHEBI:58349"/>
        <dbReference type="ChEBI" id="CHEBI:78776"/>
        <dbReference type="ChEBI" id="CHEBI:78827"/>
        <dbReference type="EC" id="1.1.1.100"/>
    </reaction>
</comment>
<comment type="similarity">
    <text evidence="3 14">Belongs to the short-chain dehydrogenases/reductases (SDR) family.</text>
</comment>
<keyword evidence="10" id="KW-0753">Steroid metabolism</keyword>
<dbReference type="Gene3D" id="3.40.50.720">
    <property type="entry name" value="NAD(P)-binding Rossmann-like Domain"/>
    <property type="match status" value="1"/>
</dbReference>
<dbReference type="InterPro" id="IPR020904">
    <property type="entry name" value="Sc_DH/Rdtase_CS"/>
</dbReference>
<dbReference type="EMBL" id="FOXR01000006">
    <property type="protein sequence ID" value="SFP89653.1"/>
    <property type="molecule type" value="Genomic_DNA"/>
</dbReference>
<dbReference type="Proteomes" id="UP000198577">
    <property type="component" value="Unassembled WGS sequence"/>
</dbReference>
<dbReference type="RefSeq" id="WP_025746439.1">
    <property type="nucleotide sequence ID" value="NZ_FOXR01000006.1"/>
</dbReference>
<dbReference type="PANTHER" id="PTHR42879">
    <property type="entry name" value="3-OXOACYL-(ACYL-CARRIER-PROTEIN) REDUCTASE"/>
    <property type="match status" value="1"/>
</dbReference>
<dbReference type="InterPro" id="IPR057326">
    <property type="entry name" value="KR_dom"/>
</dbReference>
<dbReference type="NCBIfam" id="NF004198">
    <property type="entry name" value="PRK05653.1-3"/>
    <property type="match status" value="1"/>
</dbReference>
<dbReference type="GO" id="GO:0004316">
    <property type="term" value="F:3-oxoacyl-[acyl-carrier-protein] reductase (NADPH) activity"/>
    <property type="evidence" value="ECO:0007669"/>
    <property type="project" value="UniProtKB-UniRule"/>
</dbReference>
<dbReference type="PRINTS" id="PR00081">
    <property type="entry name" value="GDHRDH"/>
</dbReference>
<dbReference type="SMART" id="SM00822">
    <property type="entry name" value="PKS_KR"/>
    <property type="match status" value="1"/>
</dbReference>
<evidence type="ECO:0000256" key="13">
    <source>
        <dbReference type="PIRSR" id="PIRSR611284-2"/>
    </source>
</evidence>
<keyword evidence="17" id="KW-1185">Reference proteome</keyword>
<dbReference type="FunFam" id="3.40.50.720:FF:000037">
    <property type="entry name" value="3-oxoacyl-[acyl-carrier-protein] reductase FabG"/>
    <property type="match status" value="1"/>
</dbReference>
<evidence type="ECO:0000313" key="17">
    <source>
        <dbReference type="Proteomes" id="UP000198577"/>
    </source>
</evidence>
<evidence type="ECO:0000256" key="1">
    <source>
        <dbReference type="ARBA" id="ARBA00002607"/>
    </source>
</evidence>
<keyword evidence="5 14" id="KW-0276">Fatty acid metabolism</keyword>
<dbReference type="EC" id="1.1.1.100" evidence="14"/>
<proteinExistence type="inferred from homology"/>
<evidence type="ECO:0000256" key="14">
    <source>
        <dbReference type="RuleBase" id="RU366074"/>
    </source>
</evidence>
<keyword evidence="8 14" id="KW-0443">Lipid metabolism</keyword>
<dbReference type="PANTHER" id="PTHR42879:SF2">
    <property type="entry name" value="3-OXOACYL-[ACYL-CARRIER-PROTEIN] REDUCTASE FABG"/>
    <property type="match status" value="1"/>
</dbReference>
<feature type="binding site" evidence="13">
    <location>
        <position position="188"/>
    </location>
    <ligand>
        <name>NADP(+)</name>
        <dbReference type="ChEBI" id="CHEBI:58349"/>
    </ligand>
</feature>
<evidence type="ECO:0000259" key="15">
    <source>
        <dbReference type="SMART" id="SM00822"/>
    </source>
</evidence>
<dbReference type="SUPFAM" id="SSF51735">
    <property type="entry name" value="NAD(P)-binding Rossmann-fold domains"/>
    <property type="match status" value="1"/>
</dbReference>
<evidence type="ECO:0000256" key="8">
    <source>
        <dbReference type="ARBA" id="ARBA00023098"/>
    </source>
</evidence>
<keyword evidence="4 14" id="KW-0444">Lipid biosynthesis</keyword>
<evidence type="ECO:0000256" key="11">
    <source>
        <dbReference type="ARBA" id="ARBA00048508"/>
    </source>
</evidence>
<comment type="function">
    <text evidence="1 14">Catalyzes the NADPH-dependent reduction of beta-ketoacyl-ACP substrates to beta-hydroxyacyl-ACP products, the first reductive step in the elongation cycle of fatty acid biosynthesis.</text>
</comment>
<keyword evidence="9 14" id="KW-0275">Fatty acid biosynthesis</keyword>
<evidence type="ECO:0000256" key="6">
    <source>
        <dbReference type="ARBA" id="ARBA00022857"/>
    </source>
</evidence>
<dbReference type="PRINTS" id="PR00080">
    <property type="entry name" value="SDRFAMILY"/>
</dbReference>
<keyword evidence="6 13" id="KW-0521">NADP</keyword>
<dbReference type="Pfam" id="PF13561">
    <property type="entry name" value="adh_short_C2"/>
    <property type="match status" value="1"/>
</dbReference>
<keyword evidence="7 14" id="KW-0560">Oxidoreductase</keyword>
<dbReference type="NCBIfam" id="NF009466">
    <property type="entry name" value="PRK12826.1-2"/>
    <property type="match status" value="1"/>
</dbReference>
<evidence type="ECO:0000256" key="3">
    <source>
        <dbReference type="ARBA" id="ARBA00006484"/>
    </source>
</evidence>
<evidence type="ECO:0000256" key="5">
    <source>
        <dbReference type="ARBA" id="ARBA00022832"/>
    </source>
</evidence>
<accession>A0A1I5U2Y9</accession>
<dbReference type="InterPro" id="IPR036291">
    <property type="entry name" value="NAD(P)-bd_dom_sf"/>
</dbReference>
<dbReference type="PROSITE" id="PS00061">
    <property type="entry name" value="ADH_SHORT"/>
    <property type="match status" value="1"/>
</dbReference>
<evidence type="ECO:0000256" key="7">
    <source>
        <dbReference type="ARBA" id="ARBA00023002"/>
    </source>
</evidence>
<protein>
    <recommendedName>
        <fullName evidence="14">3-oxoacyl-[acyl-carrier-protein] reductase</fullName>
        <ecNumber evidence="14">1.1.1.100</ecNumber>
    </recommendedName>
</protein>
<dbReference type="OrthoDB" id="9803333at2"/>
<dbReference type="AlphaFoldDB" id="A0A1I5U2Y9"/>
<organism evidence="16 17">
    <name type="scientific">Caldicoprobacter faecalis</name>
    <dbReference type="NCBI Taxonomy" id="937334"/>
    <lineage>
        <taxon>Bacteria</taxon>
        <taxon>Bacillati</taxon>
        <taxon>Bacillota</taxon>
        <taxon>Clostridia</taxon>
        <taxon>Caldicoprobacterales</taxon>
        <taxon>Caldicoprobacteraceae</taxon>
        <taxon>Caldicoprobacter</taxon>
    </lineage>
</organism>
<feature type="binding site" evidence="13">
    <location>
        <begin position="12"/>
        <end position="15"/>
    </location>
    <ligand>
        <name>NADP(+)</name>
        <dbReference type="ChEBI" id="CHEBI:58349"/>
    </ligand>
</feature>
<name>A0A1I5U2Y9_9FIRM</name>
<dbReference type="GO" id="GO:0008202">
    <property type="term" value="P:steroid metabolic process"/>
    <property type="evidence" value="ECO:0007669"/>
    <property type="project" value="UniProtKB-KW"/>
</dbReference>
<dbReference type="NCBIfam" id="NF004199">
    <property type="entry name" value="PRK05653.1-4"/>
    <property type="match status" value="1"/>
</dbReference>
<dbReference type="NCBIfam" id="TIGR01830">
    <property type="entry name" value="3oxo_ACP_reduc"/>
    <property type="match status" value="1"/>
</dbReference>
<evidence type="ECO:0000256" key="2">
    <source>
        <dbReference type="ARBA" id="ARBA00005194"/>
    </source>
</evidence>
<gene>
    <name evidence="16" type="ORF">SAMN05444406_1066</name>
</gene>
<feature type="domain" description="Ketoreductase" evidence="15">
    <location>
        <begin position="6"/>
        <end position="191"/>
    </location>
</feature>
<evidence type="ECO:0000256" key="10">
    <source>
        <dbReference type="ARBA" id="ARBA00023221"/>
    </source>
</evidence>
<dbReference type="STRING" id="937334.SAMN05444406_1066"/>
<reference evidence="16 17" key="1">
    <citation type="submission" date="2016-10" db="EMBL/GenBank/DDBJ databases">
        <authorList>
            <person name="de Groot N.N."/>
        </authorList>
    </citation>
    <scope>NUCLEOTIDE SEQUENCE [LARGE SCALE GENOMIC DNA]</scope>
    <source>
        <strain evidence="16 17">DSM 20678</strain>
    </source>
</reference>
<dbReference type="NCBIfam" id="NF005559">
    <property type="entry name" value="PRK07231.1"/>
    <property type="match status" value="1"/>
</dbReference>
<feature type="binding site" evidence="13">
    <location>
        <begin position="155"/>
        <end position="159"/>
    </location>
    <ligand>
        <name>NADP(+)</name>
        <dbReference type="ChEBI" id="CHEBI:58349"/>
    </ligand>
</feature>
<dbReference type="UniPathway" id="UPA00094"/>
<dbReference type="InterPro" id="IPR011284">
    <property type="entry name" value="3oxo_ACP_reduc"/>
</dbReference>